<organism evidence="2 3">
    <name type="scientific">Potamilus streckersoni</name>
    <dbReference type="NCBI Taxonomy" id="2493646"/>
    <lineage>
        <taxon>Eukaryota</taxon>
        <taxon>Metazoa</taxon>
        <taxon>Spiralia</taxon>
        <taxon>Lophotrochozoa</taxon>
        <taxon>Mollusca</taxon>
        <taxon>Bivalvia</taxon>
        <taxon>Autobranchia</taxon>
        <taxon>Heteroconchia</taxon>
        <taxon>Palaeoheterodonta</taxon>
        <taxon>Unionida</taxon>
        <taxon>Unionoidea</taxon>
        <taxon>Unionidae</taxon>
        <taxon>Ambleminae</taxon>
        <taxon>Lampsilini</taxon>
        <taxon>Potamilus</taxon>
    </lineage>
</organism>
<name>A0AAE0W7K8_9BIVA</name>
<reference evidence="2" key="2">
    <citation type="journal article" date="2021" name="Genome Biol. Evol.">
        <title>Developing a high-quality reference genome for a parasitic bivalve with doubly uniparental inheritance (Bivalvia: Unionida).</title>
        <authorList>
            <person name="Smith C.H."/>
        </authorList>
    </citation>
    <scope>NUCLEOTIDE SEQUENCE</scope>
    <source>
        <strain evidence="2">CHS0354</strain>
        <tissue evidence="2">Mantle</tissue>
    </source>
</reference>
<dbReference type="EMBL" id="JAEAOA010002359">
    <property type="protein sequence ID" value="KAK3603165.1"/>
    <property type="molecule type" value="Genomic_DNA"/>
</dbReference>
<evidence type="ECO:0000256" key="1">
    <source>
        <dbReference type="SAM" id="Phobius"/>
    </source>
</evidence>
<keyword evidence="1" id="KW-0472">Membrane</keyword>
<keyword evidence="1" id="KW-0812">Transmembrane</keyword>
<accession>A0AAE0W7K8</accession>
<keyword evidence="3" id="KW-1185">Reference proteome</keyword>
<comment type="caution">
    <text evidence="2">The sequence shown here is derived from an EMBL/GenBank/DDBJ whole genome shotgun (WGS) entry which is preliminary data.</text>
</comment>
<protein>
    <submittedName>
        <fullName evidence="2">Uncharacterized protein</fullName>
    </submittedName>
</protein>
<reference evidence="2" key="1">
    <citation type="journal article" date="2021" name="Genome Biol. Evol.">
        <title>A High-Quality Reference Genome for a Parasitic Bivalve with Doubly Uniparental Inheritance (Bivalvia: Unionida).</title>
        <authorList>
            <person name="Smith C.H."/>
        </authorList>
    </citation>
    <scope>NUCLEOTIDE SEQUENCE</scope>
    <source>
        <strain evidence="2">CHS0354</strain>
    </source>
</reference>
<evidence type="ECO:0000313" key="3">
    <source>
        <dbReference type="Proteomes" id="UP001195483"/>
    </source>
</evidence>
<dbReference type="AlphaFoldDB" id="A0AAE0W7K8"/>
<keyword evidence="1" id="KW-1133">Transmembrane helix</keyword>
<evidence type="ECO:0000313" key="2">
    <source>
        <dbReference type="EMBL" id="KAK3603165.1"/>
    </source>
</evidence>
<proteinExistence type="predicted"/>
<feature type="transmembrane region" description="Helical" evidence="1">
    <location>
        <begin position="32"/>
        <end position="53"/>
    </location>
</feature>
<dbReference type="Proteomes" id="UP001195483">
    <property type="component" value="Unassembled WGS sequence"/>
</dbReference>
<sequence>MSRDKDSCSKRTVYVPRIFVEEKMHGIVFKDIISSFAAKYALIGLTIIVYTPYDAKVEMLLLCT</sequence>
<reference evidence="2" key="3">
    <citation type="submission" date="2023-05" db="EMBL/GenBank/DDBJ databases">
        <authorList>
            <person name="Smith C.H."/>
        </authorList>
    </citation>
    <scope>NUCLEOTIDE SEQUENCE</scope>
    <source>
        <strain evidence="2">CHS0354</strain>
        <tissue evidence="2">Mantle</tissue>
    </source>
</reference>
<gene>
    <name evidence="2" type="ORF">CHS0354_042997</name>
</gene>